<evidence type="ECO:0008006" key="3">
    <source>
        <dbReference type="Google" id="ProtNLM"/>
    </source>
</evidence>
<evidence type="ECO:0000313" key="1">
    <source>
        <dbReference type="EMBL" id="GBQ20266.1"/>
    </source>
</evidence>
<gene>
    <name evidence="1" type="ORF">AA12717_0516</name>
</gene>
<organism evidence="1 2">
    <name type="scientific">Gluconacetobacter sacchari DSM 12717</name>
    <dbReference type="NCBI Taxonomy" id="1307940"/>
    <lineage>
        <taxon>Bacteria</taxon>
        <taxon>Pseudomonadati</taxon>
        <taxon>Pseudomonadota</taxon>
        <taxon>Alphaproteobacteria</taxon>
        <taxon>Acetobacterales</taxon>
        <taxon>Acetobacteraceae</taxon>
        <taxon>Gluconacetobacter</taxon>
    </lineage>
</organism>
<name>A0ABQ0P692_9PROT</name>
<keyword evidence="2" id="KW-1185">Reference proteome</keyword>
<evidence type="ECO:0000313" key="2">
    <source>
        <dbReference type="Proteomes" id="UP001060895"/>
    </source>
</evidence>
<sequence>MNMDHDPDIITSGLSGPFTRDGETVEVQIYRIETDPQWVLEVINRNGTSIVWEDHFETAEDARAAFDATIDSEGIGTFLDTTNIVPFPTRH</sequence>
<proteinExistence type="predicted"/>
<comment type="caution">
    <text evidence="1">The sequence shown here is derived from an EMBL/GenBank/DDBJ whole genome shotgun (WGS) entry which is preliminary data.</text>
</comment>
<accession>A0ABQ0P692</accession>
<dbReference type="Proteomes" id="UP001060895">
    <property type="component" value="Unassembled WGS sequence"/>
</dbReference>
<reference evidence="1" key="1">
    <citation type="submission" date="2013-04" db="EMBL/GenBank/DDBJ databases">
        <title>The genome sequencing project of 58 acetic acid bacteria.</title>
        <authorList>
            <person name="Okamoto-Kainuma A."/>
            <person name="Ishikawa M."/>
            <person name="Umino S."/>
            <person name="Koizumi Y."/>
            <person name="Shiwa Y."/>
            <person name="Yoshikawa H."/>
            <person name="Matsutani M."/>
            <person name="Matsushita K."/>
        </authorList>
    </citation>
    <scope>NUCLEOTIDE SEQUENCE</scope>
    <source>
        <strain evidence="1">DSM 12717</strain>
    </source>
</reference>
<dbReference type="EMBL" id="BAQP01000016">
    <property type="protein sequence ID" value="GBQ20266.1"/>
    <property type="molecule type" value="Genomic_DNA"/>
</dbReference>
<protein>
    <recommendedName>
        <fullName evidence="3">DUF2188 domain-containing protein</fullName>
    </recommendedName>
</protein>